<evidence type="ECO:0000259" key="5">
    <source>
        <dbReference type="PROSITE" id="PS51464"/>
    </source>
</evidence>
<dbReference type="PATRIC" id="fig|999434.4.peg.64"/>
<comment type="caution">
    <text evidence="6">The sequence shown here is derived from an EMBL/GenBank/DDBJ whole genome shotgun (WGS) entry which is preliminary data.</text>
</comment>
<dbReference type="InterPro" id="IPR047640">
    <property type="entry name" value="RpiR-like"/>
</dbReference>
<dbReference type="GO" id="GO:1901135">
    <property type="term" value="P:carbohydrate derivative metabolic process"/>
    <property type="evidence" value="ECO:0007669"/>
    <property type="project" value="InterPro"/>
</dbReference>
<keyword evidence="1" id="KW-0805">Transcription regulation</keyword>
<dbReference type="InterPro" id="IPR046348">
    <property type="entry name" value="SIS_dom_sf"/>
</dbReference>
<evidence type="ECO:0000259" key="4">
    <source>
        <dbReference type="PROSITE" id="PS51071"/>
    </source>
</evidence>
<evidence type="ECO:0000256" key="3">
    <source>
        <dbReference type="ARBA" id="ARBA00023163"/>
    </source>
</evidence>
<dbReference type="InterPro" id="IPR000281">
    <property type="entry name" value="HTH_RpiR"/>
</dbReference>
<dbReference type="Pfam" id="PF01418">
    <property type="entry name" value="HTH_6"/>
    <property type="match status" value="1"/>
</dbReference>
<dbReference type="Gene3D" id="3.40.50.10490">
    <property type="entry name" value="Glucose-6-phosphate isomerase like protein, domain 1"/>
    <property type="match status" value="1"/>
</dbReference>
<dbReference type="Proteomes" id="UP000011701">
    <property type="component" value="Chromosome"/>
</dbReference>
<organism evidence="6">
    <name type="scientific">Treponema denticola OTK</name>
    <dbReference type="NCBI Taxonomy" id="999434"/>
    <lineage>
        <taxon>Bacteria</taxon>
        <taxon>Pseudomonadati</taxon>
        <taxon>Spirochaetota</taxon>
        <taxon>Spirochaetia</taxon>
        <taxon>Spirochaetales</taxon>
        <taxon>Treponemataceae</taxon>
        <taxon>Treponema</taxon>
    </lineage>
</organism>
<gene>
    <name evidence="6" type="ORF">HMPREF9723_00062</name>
</gene>
<dbReference type="Gene3D" id="1.10.10.10">
    <property type="entry name" value="Winged helix-like DNA-binding domain superfamily/Winged helix DNA-binding domain"/>
    <property type="match status" value="1"/>
</dbReference>
<name>A0A0F6MSY1_TREDN</name>
<dbReference type="EMBL" id="AGDY01000001">
    <property type="protein sequence ID" value="EMB24831.1"/>
    <property type="molecule type" value="Genomic_DNA"/>
</dbReference>
<dbReference type="HOGENOM" id="CLU_055769_0_4_12"/>
<feature type="domain" description="HTH rpiR-type" evidence="4">
    <location>
        <begin position="16"/>
        <end position="92"/>
    </location>
</feature>
<dbReference type="PROSITE" id="PS51464">
    <property type="entry name" value="SIS"/>
    <property type="match status" value="1"/>
</dbReference>
<dbReference type="Pfam" id="PF01380">
    <property type="entry name" value="SIS"/>
    <property type="match status" value="1"/>
</dbReference>
<dbReference type="PANTHER" id="PTHR30514">
    <property type="entry name" value="GLUCOKINASE"/>
    <property type="match status" value="1"/>
</dbReference>
<keyword evidence="3" id="KW-0804">Transcription</keyword>
<evidence type="ECO:0008006" key="7">
    <source>
        <dbReference type="Google" id="ProtNLM"/>
    </source>
</evidence>
<dbReference type="InterPro" id="IPR009057">
    <property type="entry name" value="Homeodomain-like_sf"/>
</dbReference>
<evidence type="ECO:0000256" key="1">
    <source>
        <dbReference type="ARBA" id="ARBA00023015"/>
    </source>
</evidence>
<dbReference type="PROSITE" id="PS51071">
    <property type="entry name" value="HTH_RPIR"/>
    <property type="match status" value="1"/>
</dbReference>
<dbReference type="InterPro" id="IPR001347">
    <property type="entry name" value="SIS_dom"/>
</dbReference>
<dbReference type="AlphaFoldDB" id="A0A0F6MSY1"/>
<dbReference type="InterPro" id="IPR035472">
    <property type="entry name" value="RpiR-like_SIS"/>
</dbReference>
<dbReference type="GO" id="GO:0003677">
    <property type="term" value="F:DNA binding"/>
    <property type="evidence" value="ECO:0007669"/>
    <property type="project" value="UniProtKB-KW"/>
</dbReference>
<dbReference type="PANTHER" id="PTHR30514:SF1">
    <property type="entry name" value="HTH-TYPE TRANSCRIPTIONAL REGULATOR HEXR-RELATED"/>
    <property type="match status" value="1"/>
</dbReference>
<evidence type="ECO:0000256" key="2">
    <source>
        <dbReference type="ARBA" id="ARBA00023125"/>
    </source>
</evidence>
<protein>
    <recommendedName>
        <fullName evidence="7">HTH rpiR-type domain-containing protein</fullName>
    </recommendedName>
</protein>
<dbReference type="GO" id="GO:0003700">
    <property type="term" value="F:DNA-binding transcription factor activity"/>
    <property type="evidence" value="ECO:0007669"/>
    <property type="project" value="InterPro"/>
</dbReference>
<evidence type="ECO:0000313" key="6">
    <source>
        <dbReference type="EMBL" id="EMB24831.1"/>
    </source>
</evidence>
<accession>A0A0F6MSY1</accession>
<sequence>MLKRIKGSTGVNIYDADILLLIKTNYASLSKGQKQVADYVLKNTSAVMLSSIAALAKECKVSEATIMRFLRKIGYDSYQVFRVKLAQIYSGKHDNIYNEEIQNEDSSETVVKKVIADTGTAIQQLLTLNSTSLYLEAVNAILAAKKICIFGAGSSGYVAGDLHHKLLRFGLNAITSEDSHIQAIHCVHVDKDDLLILISHSGETLSLIDCLQNAIHLGAKVISITSFPKSSLANKSDLTLLSCSNETKFRPDAQKSRILQVVITDILTVFIAARLKEQGKKNIYSSQLAVAKMKK</sequence>
<reference evidence="6" key="1">
    <citation type="submission" date="2012-01" db="EMBL/GenBank/DDBJ databases">
        <title>The Genome Sequence of Treponema denticola OTK.</title>
        <authorList>
            <consortium name="The Broad Institute Genome Sequencing Platform"/>
            <person name="Earl A."/>
            <person name="Ward D."/>
            <person name="Feldgarden M."/>
            <person name="Gevers D."/>
            <person name="Blanton J.M."/>
            <person name="Fenno C.J."/>
            <person name="Baranova O.V."/>
            <person name="Mathney J."/>
            <person name="Dewhirst F.E."/>
            <person name="Izard J."/>
            <person name="Young S.K."/>
            <person name="Zeng Q."/>
            <person name="Gargeya S."/>
            <person name="Fitzgerald M."/>
            <person name="Haas B."/>
            <person name="Abouelleil A."/>
            <person name="Alvarado L."/>
            <person name="Arachchi H.M."/>
            <person name="Berlin A."/>
            <person name="Chapman S.B."/>
            <person name="Gearin G."/>
            <person name="Goldberg J."/>
            <person name="Griggs A."/>
            <person name="Gujja S."/>
            <person name="Hansen M."/>
            <person name="Heiman D."/>
            <person name="Howarth C."/>
            <person name="Larimer J."/>
            <person name="Lui A."/>
            <person name="MacDonald P.J.P."/>
            <person name="McCowen C."/>
            <person name="Montmayeur A."/>
            <person name="Murphy C."/>
            <person name="Neiman D."/>
            <person name="Pearson M."/>
            <person name="Priest M."/>
            <person name="Roberts A."/>
            <person name="Saif S."/>
            <person name="Shea T."/>
            <person name="Sisk P."/>
            <person name="Stolte C."/>
            <person name="Sykes S."/>
            <person name="Wortman J."/>
            <person name="Nusbaum C."/>
            <person name="Birren B."/>
        </authorList>
    </citation>
    <scope>NUCLEOTIDE SEQUENCE [LARGE SCALE GENOMIC DNA]</scope>
    <source>
        <strain evidence="6">OTK</strain>
    </source>
</reference>
<dbReference type="CDD" id="cd05013">
    <property type="entry name" value="SIS_RpiR"/>
    <property type="match status" value="1"/>
</dbReference>
<dbReference type="SUPFAM" id="SSF53697">
    <property type="entry name" value="SIS domain"/>
    <property type="match status" value="1"/>
</dbReference>
<dbReference type="GO" id="GO:0097367">
    <property type="term" value="F:carbohydrate derivative binding"/>
    <property type="evidence" value="ECO:0007669"/>
    <property type="project" value="InterPro"/>
</dbReference>
<dbReference type="InterPro" id="IPR036388">
    <property type="entry name" value="WH-like_DNA-bd_sf"/>
</dbReference>
<dbReference type="SUPFAM" id="SSF46689">
    <property type="entry name" value="Homeodomain-like"/>
    <property type="match status" value="1"/>
</dbReference>
<keyword evidence="2" id="KW-0238">DNA-binding</keyword>
<feature type="domain" description="SIS" evidence="5">
    <location>
        <begin position="137"/>
        <end position="277"/>
    </location>
</feature>
<proteinExistence type="predicted"/>